<feature type="binding site" evidence="5">
    <location>
        <position position="343"/>
    </location>
    <ligand>
        <name>Zn(2+)</name>
        <dbReference type="ChEBI" id="CHEBI:29105"/>
        <note>catalytic</note>
    </ligand>
</feature>
<dbReference type="InterPro" id="IPR001762">
    <property type="entry name" value="Disintegrin_dom"/>
</dbReference>
<keyword evidence="6" id="KW-0472">Membrane</keyword>
<keyword evidence="6" id="KW-0812">Transmembrane</keyword>
<keyword evidence="4" id="KW-1015">Disulfide bond</keyword>
<dbReference type="PROSITE" id="PS50215">
    <property type="entry name" value="ADAM_MEPRO"/>
    <property type="match status" value="1"/>
</dbReference>
<organism evidence="9 10">
    <name type="scientific">Hymenochirus boettgeri</name>
    <name type="common">Congo dwarf clawed frog</name>
    <dbReference type="NCBI Taxonomy" id="247094"/>
    <lineage>
        <taxon>Eukaryota</taxon>
        <taxon>Metazoa</taxon>
        <taxon>Chordata</taxon>
        <taxon>Craniata</taxon>
        <taxon>Vertebrata</taxon>
        <taxon>Euteleostomi</taxon>
        <taxon>Amphibia</taxon>
        <taxon>Batrachia</taxon>
        <taxon>Anura</taxon>
        <taxon>Pipoidea</taxon>
        <taxon>Pipidae</taxon>
        <taxon>Pipinae</taxon>
        <taxon>Hymenochirus</taxon>
    </lineage>
</organism>
<accession>A0A8T2KCY6</accession>
<evidence type="ECO:0000313" key="10">
    <source>
        <dbReference type="Proteomes" id="UP000812440"/>
    </source>
</evidence>
<dbReference type="Gene3D" id="3.40.390.10">
    <property type="entry name" value="Collagenase (Catalytic Domain)"/>
    <property type="match status" value="1"/>
</dbReference>
<evidence type="ECO:0000256" key="5">
    <source>
        <dbReference type="PROSITE-ProRule" id="PRU00276"/>
    </source>
</evidence>
<keyword evidence="6" id="KW-1133">Transmembrane helix</keyword>
<evidence type="ECO:0000256" key="4">
    <source>
        <dbReference type="ARBA" id="ARBA00023157"/>
    </source>
</evidence>
<dbReference type="GO" id="GO:0005886">
    <property type="term" value="C:plasma membrane"/>
    <property type="evidence" value="ECO:0007669"/>
    <property type="project" value="TreeGrafter"/>
</dbReference>
<dbReference type="InterPro" id="IPR001590">
    <property type="entry name" value="Peptidase_M12B"/>
</dbReference>
<feature type="binding site" evidence="5">
    <location>
        <position position="347"/>
    </location>
    <ligand>
        <name>Zn(2+)</name>
        <dbReference type="ChEBI" id="CHEBI:29105"/>
        <note>catalytic</note>
    </ligand>
</feature>
<dbReference type="GO" id="GO:0046872">
    <property type="term" value="F:metal ion binding"/>
    <property type="evidence" value="ECO:0007669"/>
    <property type="project" value="UniProtKB-KW"/>
</dbReference>
<feature type="transmembrane region" description="Helical" evidence="6">
    <location>
        <begin position="627"/>
        <end position="649"/>
    </location>
</feature>
<dbReference type="Pfam" id="PF13574">
    <property type="entry name" value="Reprolysin_2"/>
    <property type="match status" value="1"/>
</dbReference>
<dbReference type="EC" id="3.4.24.81" evidence="2"/>
<dbReference type="InterPro" id="IPR049038">
    <property type="entry name" value="ADAM10_Cys-rich"/>
</dbReference>
<comment type="caution">
    <text evidence="5">Lacks conserved residue(s) required for the propagation of feature annotation.</text>
</comment>
<dbReference type="GO" id="GO:0004222">
    <property type="term" value="F:metalloendopeptidase activity"/>
    <property type="evidence" value="ECO:0007669"/>
    <property type="project" value="InterPro"/>
</dbReference>
<reference evidence="9" key="1">
    <citation type="thesis" date="2020" institute="ProQuest LLC" country="789 East Eisenhower Parkway, Ann Arbor, MI, USA">
        <title>Comparative Genomics and Chromosome Evolution.</title>
        <authorList>
            <person name="Mudd A.B."/>
        </authorList>
    </citation>
    <scope>NUCLEOTIDE SEQUENCE</scope>
    <source>
        <strain evidence="9">Female2</strain>
        <tissue evidence="9">Blood</tissue>
    </source>
</reference>
<dbReference type="Gene3D" id="4.10.70.10">
    <property type="entry name" value="Disintegrin domain"/>
    <property type="match status" value="1"/>
</dbReference>
<evidence type="ECO:0000256" key="1">
    <source>
        <dbReference type="ARBA" id="ARBA00001809"/>
    </source>
</evidence>
<dbReference type="InterPro" id="IPR024079">
    <property type="entry name" value="MetalloPept_cat_dom_sf"/>
</dbReference>
<comment type="catalytic activity">
    <reaction evidence="1">
        <text>Endopeptidase of broad specificity.</text>
        <dbReference type="EC" id="3.4.24.81"/>
    </reaction>
</comment>
<dbReference type="Pfam" id="PF00200">
    <property type="entry name" value="Disintegrin"/>
    <property type="match status" value="1"/>
</dbReference>
<name>A0A8T2KCY6_9PIPI</name>
<dbReference type="PANTHER" id="PTHR45702">
    <property type="entry name" value="ADAM10/ADAM17 METALLOPEPTIDASE FAMILY MEMBER"/>
    <property type="match status" value="1"/>
</dbReference>
<dbReference type="OrthoDB" id="2149267at2759"/>
<protein>
    <recommendedName>
        <fullName evidence="2">ADAM10 endopeptidase</fullName>
        <ecNumber evidence="2">3.4.24.81</ecNumber>
    </recommendedName>
</protein>
<dbReference type="GO" id="GO:0006509">
    <property type="term" value="P:membrane protein ectodomain proteolysis"/>
    <property type="evidence" value="ECO:0007669"/>
    <property type="project" value="TreeGrafter"/>
</dbReference>
<evidence type="ECO:0000259" key="8">
    <source>
        <dbReference type="PROSITE" id="PS50215"/>
    </source>
</evidence>
<dbReference type="InterPro" id="IPR051489">
    <property type="entry name" value="ADAM_Metalloproteinase"/>
</dbReference>
<dbReference type="Proteomes" id="UP000812440">
    <property type="component" value="Chromosome 1"/>
</dbReference>
<feature type="active site" evidence="5">
    <location>
        <position position="344"/>
    </location>
</feature>
<gene>
    <name evidence="9" type="ORF">GDO86_000963</name>
</gene>
<dbReference type="Pfam" id="PF21299">
    <property type="entry name" value="ADAM10_Cys-rich"/>
    <property type="match status" value="1"/>
</dbReference>
<evidence type="ECO:0000313" key="9">
    <source>
        <dbReference type="EMBL" id="KAG8454538.1"/>
    </source>
</evidence>
<keyword evidence="5" id="KW-0862">Zinc</keyword>
<dbReference type="InterPro" id="IPR036436">
    <property type="entry name" value="Disintegrin_dom_sf"/>
</dbReference>
<proteinExistence type="predicted"/>
<feature type="domain" description="Peptidase M12B" evidence="8">
    <location>
        <begin position="188"/>
        <end position="412"/>
    </location>
</feature>
<feature type="domain" description="Disintegrin" evidence="7">
    <location>
        <begin position="413"/>
        <end position="503"/>
    </location>
</feature>
<evidence type="ECO:0000256" key="6">
    <source>
        <dbReference type="SAM" id="Phobius"/>
    </source>
</evidence>
<evidence type="ECO:0000259" key="7">
    <source>
        <dbReference type="PROSITE" id="PS50214"/>
    </source>
</evidence>
<dbReference type="PANTHER" id="PTHR45702:SF1">
    <property type="entry name" value="DISINTEGRIN AND METALLOPROTEINASE DOMAIN-CONTAINING PROTEIN 10 ISOFORM X1"/>
    <property type="match status" value="1"/>
</dbReference>
<dbReference type="GO" id="GO:0007219">
    <property type="term" value="P:Notch signaling pathway"/>
    <property type="evidence" value="ECO:0007669"/>
    <property type="project" value="TreeGrafter"/>
</dbReference>
<dbReference type="SUPFAM" id="SSF57552">
    <property type="entry name" value="Blood coagulation inhibitor (disintegrin)"/>
    <property type="match status" value="1"/>
</dbReference>
<keyword evidence="10" id="KW-1185">Reference proteome</keyword>
<dbReference type="EMBL" id="JAACNH010000001">
    <property type="protein sequence ID" value="KAG8454538.1"/>
    <property type="molecule type" value="Genomic_DNA"/>
</dbReference>
<dbReference type="FunFam" id="4.10.70.10:FF:000003">
    <property type="entry name" value="Disintegrin and metalloproteinase domain-containing protein 17"/>
    <property type="match status" value="1"/>
</dbReference>
<evidence type="ECO:0000256" key="2">
    <source>
        <dbReference type="ARBA" id="ARBA00012332"/>
    </source>
</evidence>
<dbReference type="SUPFAM" id="SSF55486">
    <property type="entry name" value="Metalloproteases ('zincins'), catalytic domain"/>
    <property type="match status" value="1"/>
</dbReference>
<keyword evidence="3" id="KW-0165">Cleavage on pair of basic residues</keyword>
<keyword evidence="5" id="KW-0479">Metal-binding</keyword>
<comment type="caution">
    <text evidence="9">The sequence shown here is derived from an EMBL/GenBank/DDBJ whole genome shotgun (WGS) entry which is preliminary data.</text>
</comment>
<dbReference type="AlphaFoldDB" id="A0A8T2KCY6"/>
<sequence>MSRIEDCSWVKKRPFLNYYENISYDSQILHRKHQRSRRFTTGMEPISLDLFAYKRKFSLVLRRDLSSFTEDFQVVSSNQPFSTDTSFIYSGILKDEKESFCHGSVIDGHFEGFMQTKNGTYYVEYEKHQNGTADSFMYHENDINYSHMKDKRSIELTLQKYQFLEKMKWKKKEQDPVRSKRSLDLSRTTCLLYLKADYLFYKRFNSVERVISQISSYLAAVNTIYEKANFNGVKNIKFKVDQEVDSSNVMHSNFIGPEKLLMLHSESVWNNYCLSYLITDRDYNGVLGLAWNGRPGNSGGVCSKYSLFEENLEKQVSLNTGIVTIQKYGQYLPQRLIHITLAHEFGHSLGSPHDESQECASFDTSGDNGNYLMFPYATDGNQYNNDKFSPCSIHYIWNLLQVKKDRCFVESDQPSCGNQIVEDGEECDVGSNDADPCCYSAKSVLPCTLKPGKQCSPSQGLCCNHSCNYKSKGERCQDEGECTSENYCTGQTAKCPKPLPKSNYTLCNAGTRICLNGMCRESVCAKFGLEQCDCDSESMHEKCQLCCQQPGNVYSCKSTTSVELDNFFHKTAILLSPGSPCGHRQGYCDKFHICRLVDADGPIARLKKSFLNLIDAGDPASWMKANWWVILLIILAFAALMAGTVFIFGRTLDSEKAKKQNEEKRGKSSQRNSKVIYRKKEECVATEYFQYSHKL</sequence>
<dbReference type="SMART" id="SM00050">
    <property type="entry name" value="DISIN"/>
    <property type="match status" value="1"/>
</dbReference>
<evidence type="ECO:0000256" key="3">
    <source>
        <dbReference type="ARBA" id="ARBA00022685"/>
    </source>
</evidence>
<feature type="binding site" evidence="5">
    <location>
        <position position="353"/>
    </location>
    <ligand>
        <name>Zn(2+)</name>
        <dbReference type="ChEBI" id="CHEBI:29105"/>
        <note>catalytic</note>
    </ligand>
</feature>
<dbReference type="PROSITE" id="PS50214">
    <property type="entry name" value="DISINTEGRIN_2"/>
    <property type="match status" value="1"/>
</dbReference>